<proteinExistence type="predicted"/>
<dbReference type="Proteomes" id="UP001246372">
    <property type="component" value="Unassembled WGS sequence"/>
</dbReference>
<protein>
    <submittedName>
        <fullName evidence="1">Uncharacterized protein</fullName>
    </submittedName>
</protein>
<evidence type="ECO:0000313" key="2">
    <source>
        <dbReference type="Proteomes" id="UP001246372"/>
    </source>
</evidence>
<reference evidence="1" key="1">
    <citation type="submission" date="2023-09" db="EMBL/GenBank/DDBJ databases">
        <title>Paucibacter sp. APW11 Genome sequencing and assembly.</title>
        <authorList>
            <person name="Kim I."/>
        </authorList>
    </citation>
    <scope>NUCLEOTIDE SEQUENCE</scope>
    <source>
        <strain evidence="1">APW11</strain>
    </source>
</reference>
<sequence length="139" mass="14868">MEWSLHFTAAMDMVSDEALMQCRSSSSNQETTMRKDFRKLLGVACACALMAGMPAHAYTECTGTISAVWTGDGGGVQVVMTGGMSWNIAPNDPNLKNILAMASLAMLTGKQVVVRFQANGVSCSNQPTRSDVAGMYVYN</sequence>
<keyword evidence="2" id="KW-1185">Reference proteome</keyword>
<organism evidence="1 2">
    <name type="scientific">Roseateles aquae</name>
    <dbReference type="NCBI Taxonomy" id="3077235"/>
    <lineage>
        <taxon>Bacteria</taxon>
        <taxon>Pseudomonadati</taxon>
        <taxon>Pseudomonadota</taxon>
        <taxon>Betaproteobacteria</taxon>
        <taxon>Burkholderiales</taxon>
        <taxon>Sphaerotilaceae</taxon>
        <taxon>Roseateles</taxon>
    </lineage>
</organism>
<comment type="caution">
    <text evidence="1">The sequence shown here is derived from an EMBL/GenBank/DDBJ whole genome shotgun (WGS) entry which is preliminary data.</text>
</comment>
<dbReference type="RefSeq" id="WP_315650906.1">
    <property type="nucleotide sequence ID" value="NZ_JAVXZY010000005.1"/>
</dbReference>
<name>A0ABU3PCN2_9BURK</name>
<gene>
    <name evidence="1" type="ORF">RQP53_13780</name>
</gene>
<accession>A0ABU3PCN2</accession>
<evidence type="ECO:0000313" key="1">
    <source>
        <dbReference type="EMBL" id="MDT9000339.1"/>
    </source>
</evidence>
<dbReference type="EMBL" id="JAVXZY010000005">
    <property type="protein sequence ID" value="MDT9000339.1"/>
    <property type="molecule type" value="Genomic_DNA"/>
</dbReference>